<dbReference type="OrthoDB" id="976886at2"/>
<dbReference type="RefSeq" id="WP_027291343.1">
    <property type="nucleotide sequence ID" value="NZ_CALVFX010000006.1"/>
</dbReference>
<evidence type="ECO:0000313" key="2">
    <source>
        <dbReference type="EMBL" id="SUE34874.1"/>
    </source>
</evidence>
<dbReference type="EMBL" id="UGVL01000001">
    <property type="protein sequence ID" value="SUE34874.1"/>
    <property type="molecule type" value="Genomic_DNA"/>
</dbReference>
<sequence>MRKTVYALLLAVLAACGTTGGAAAREKFDRGITVQTFMPKGVWFFGGNISYTQHDNDDYTMFGLLKDFSSRGYTFAVRPLAGYAFSNNLAAGLSFTYERTMLQIDNVSLSLGDLSFGISDYYNIEHVYTGTIFLRNYINLGNSRRFALINDLKLQLGGGQGKMISGSGDDLSGTYTKIYKLGLVCSPGVAVFVNDFAAVEATIGVLGYQYKRTEQTTNQIHHSSRETSSANFKIDIFSISLGMTFYL</sequence>
<proteinExistence type="predicted"/>
<dbReference type="AlphaFoldDB" id="A0A379MT12"/>
<evidence type="ECO:0000313" key="3">
    <source>
        <dbReference type="Proteomes" id="UP000255233"/>
    </source>
</evidence>
<gene>
    <name evidence="2" type="ORF">NCTC11190_02111</name>
</gene>
<keyword evidence="1" id="KW-0732">Signal</keyword>
<protein>
    <recommendedName>
        <fullName evidence="4">Outer membrane protein beta-barrel domain-containing protein</fullName>
    </recommendedName>
</protein>
<accession>A0A379MT12</accession>
<feature type="chain" id="PRO_5017044668" description="Outer membrane protein beta-barrel domain-containing protein" evidence="1">
    <location>
        <begin position="25"/>
        <end position="247"/>
    </location>
</feature>
<dbReference type="STRING" id="880526.GCA_000427365_01707"/>
<evidence type="ECO:0008006" key="4">
    <source>
        <dbReference type="Google" id="ProtNLM"/>
    </source>
</evidence>
<evidence type="ECO:0000256" key="1">
    <source>
        <dbReference type="SAM" id="SignalP"/>
    </source>
</evidence>
<keyword evidence="3" id="KW-1185">Reference proteome</keyword>
<feature type="signal peptide" evidence="1">
    <location>
        <begin position="1"/>
        <end position="24"/>
    </location>
</feature>
<reference evidence="2 3" key="1">
    <citation type="submission" date="2018-06" db="EMBL/GenBank/DDBJ databases">
        <authorList>
            <consortium name="Pathogen Informatics"/>
            <person name="Doyle S."/>
        </authorList>
    </citation>
    <scope>NUCLEOTIDE SEQUENCE [LARGE SCALE GENOMIC DNA]</scope>
    <source>
        <strain evidence="2 3">NCTC11190</strain>
    </source>
</reference>
<dbReference type="Proteomes" id="UP000255233">
    <property type="component" value="Unassembled WGS sequence"/>
</dbReference>
<dbReference type="PROSITE" id="PS51257">
    <property type="entry name" value="PROKAR_LIPOPROTEIN"/>
    <property type="match status" value="1"/>
</dbReference>
<name>A0A379MT12_9BACT</name>
<organism evidence="2 3">
    <name type="scientific">Rikenella microfusus</name>
    <dbReference type="NCBI Taxonomy" id="28139"/>
    <lineage>
        <taxon>Bacteria</taxon>
        <taxon>Pseudomonadati</taxon>
        <taxon>Bacteroidota</taxon>
        <taxon>Bacteroidia</taxon>
        <taxon>Bacteroidales</taxon>
        <taxon>Rikenellaceae</taxon>
        <taxon>Rikenella</taxon>
    </lineage>
</organism>